<dbReference type="STRING" id="619304.SAMN05421760_101646"/>
<keyword evidence="2" id="KW-1185">Reference proteome</keyword>
<proteinExistence type="predicted"/>
<gene>
    <name evidence="1" type="ORF">SAMN05421760_101646</name>
</gene>
<dbReference type="OrthoDB" id="9983131at2"/>
<evidence type="ECO:0000313" key="2">
    <source>
        <dbReference type="Proteomes" id="UP000185999"/>
    </source>
</evidence>
<reference evidence="2" key="1">
    <citation type="submission" date="2017-01" db="EMBL/GenBank/DDBJ databases">
        <authorList>
            <person name="Varghese N."/>
            <person name="Submissions S."/>
        </authorList>
    </citation>
    <scope>NUCLEOTIDE SEQUENCE [LARGE SCALE GENOMIC DNA]</scope>
    <source>
        <strain evidence="2">DSM 22306</strain>
    </source>
</reference>
<accession>A0A1N7J5U1</accession>
<dbReference type="EMBL" id="FTOE01000001">
    <property type="protein sequence ID" value="SIS44606.1"/>
    <property type="molecule type" value="Genomic_DNA"/>
</dbReference>
<protein>
    <submittedName>
        <fullName evidence="1">Uncharacterized protein</fullName>
    </submittedName>
</protein>
<organism evidence="1 2">
    <name type="scientific">Neptunomonas antarctica</name>
    <dbReference type="NCBI Taxonomy" id="619304"/>
    <lineage>
        <taxon>Bacteria</taxon>
        <taxon>Pseudomonadati</taxon>
        <taxon>Pseudomonadota</taxon>
        <taxon>Gammaproteobacteria</taxon>
        <taxon>Oceanospirillales</taxon>
        <taxon>Oceanospirillaceae</taxon>
        <taxon>Neptunomonas</taxon>
    </lineage>
</organism>
<sequence length="160" mass="18464">MKNPKYSLFRRFCADSCKKRVVTHSDYMQAVDMYLEISRSGDTSLRKIHYRWVQLLSLKFRRTSFMAPNPTQYPRSVFMALKSHSAISSRIDAKVIQDYNSVGGRWTAHPVRRFFRAFQRDFFGYPKKHNTQQLAPATARASVSSYLTAGPSHSKKGCSL</sequence>
<evidence type="ECO:0000313" key="1">
    <source>
        <dbReference type="EMBL" id="SIS44606.1"/>
    </source>
</evidence>
<dbReference type="RefSeq" id="WP_054342816.1">
    <property type="nucleotide sequence ID" value="NZ_FTOE01000001.1"/>
</dbReference>
<dbReference type="Proteomes" id="UP000185999">
    <property type="component" value="Unassembled WGS sequence"/>
</dbReference>
<name>A0A1N7J5U1_9GAMM</name>
<dbReference type="AlphaFoldDB" id="A0A1N7J5U1"/>